<keyword evidence="2" id="KW-0732">Signal</keyword>
<protein>
    <recommendedName>
        <fullName evidence="8">Lipoprotein</fullName>
    </recommendedName>
</protein>
<sequence length="63" mass="6605">MPAMRSRTLSVSLCRVSFYVLLIAGGLAGCGKTGPLYLPDEQTSALSGDIPVAADYTILNNKS</sequence>
<keyword evidence="4" id="KW-0564">Palmitate</keyword>
<keyword evidence="6" id="KW-0449">Lipoprotein</keyword>
<dbReference type="NCBIfam" id="NF047847">
    <property type="entry name" value="SS_mature_LptM"/>
    <property type="match status" value="1"/>
</dbReference>
<dbReference type="EMBL" id="UOFG01000107">
    <property type="protein sequence ID" value="VAW60078.1"/>
    <property type="molecule type" value="Genomic_DNA"/>
</dbReference>
<evidence type="ECO:0000256" key="6">
    <source>
        <dbReference type="ARBA" id="ARBA00023288"/>
    </source>
</evidence>
<evidence type="ECO:0008006" key="8">
    <source>
        <dbReference type="Google" id="ProtNLM"/>
    </source>
</evidence>
<name>A0A3B0WVL6_9ZZZZ</name>
<keyword evidence="3" id="KW-0472">Membrane</keyword>
<evidence type="ECO:0000256" key="1">
    <source>
        <dbReference type="ARBA" id="ARBA00004459"/>
    </source>
</evidence>
<evidence type="ECO:0000256" key="2">
    <source>
        <dbReference type="ARBA" id="ARBA00022729"/>
    </source>
</evidence>
<evidence type="ECO:0000256" key="3">
    <source>
        <dbReference type="ARBA" id="ARBA00023136"/>
    </source>
</evidence>
<accession>A0A3B0WVL6</accession>
<evidence type="ECO:0000256" key="5">
    <source>
        <dbReference type="ARBA" id="ARBA00023237"/>
    </source>
</evidence>
<reference evidence="7" key="1">
    <citation type="submission" date="2018-06" db="EMBL/GenBank/DDBJ databases">
        <authorList>
            <person name="Zhirakovskaya E."/>
        </authorList>
    </citation>
    <scope>NUCLEOTIDE SEQUENCE</scope>
</reference>
<dbReference type="InterPro" id="IPR032831">
    <property type="entry name" value="LptM_cons"/>
</dbReference>
<keyword evidence="5" id="KW-0998">Cell outer membrane</keyword>
<dbReference type="PROSITE" id="PS51257">
    <property type="entry name" value="PROKAR_LIPOPROTEIN"/>
    <property type="match status" value="1"/>
</dbReference>
<dbReference type="AlphaFoldDB" id="A0A3B0WVL6"/>
<comment type="subcellular location">
    <subcellularLocation>
        <location evidence="1">Cell outer membrane</location>
        <topology evidence="1">Lipid-anchor</topology>
    </subcellularLocation>
</comment>
<proteinExistence type="predicted"/>
<evidence type="ECO:0000256" key="4">
    <source>
        <dbReference type="ARBA" id="ARBA00023139"/>
    </source>
</evidence>
<evidence type="ECO:0000313" key="7">
    <source>
        <dbReference type="EMBL" id="VAW60078.1"/>
    </source>
</evidence>
<organism evidence="7">
    <name type="scientific">hydrothermal vent metagenome</name>
    <dbReference type="NCBI Taxonomy" id="652676"/>
    <lineage>
        <taxon>unclassified sequences</taxon>
        <taxon>metagenomes</taxon>
        <taxon>ecological metagenomes</taxon>
    </lineage>
</organism>
<gene>
    <name evidence="7" type="ORF">MNBD_GAMMA11-1295</name>
</gene>